<keyword evidence="4" id="KW-1185">Reference proteome</keyword>
<evidence type="ECO:0000313" key="3">
    <source>
        <dbReference type="EMBL" id="EFI36296.1"/>
    </source>
</evidence>
<dbReference type="InterPro" id="IPR038756">
    <property type="entry name" value="CheX-like"/>
</dbReference>
<evidence type="ECO:0000256" key="1">
    <source>
        <dbReference type="ARBA" id="ARBA00022500"/>
    </source>
</evidence>
<dbReference type="AlphaFoldDB" id="D6SK93"/>
<dbReference type="EMBL" id="ACJN02000001">
    <property type="protein sequence ID" value="EFI36296.1"/>
    <property type="molecule type" value="Genomic_DNA"/>
</dbReference>
<evidence type="ECO:0000259" key="2">
    <source>
        <dbReference type="Pfam" id="PF13690"/>
    </source>
</evidence>
<organism evidence="3 4">
    <name type="scientific">Desulfonatronospira thiodismutans ASO3-1</name>
    <dbReference type="NCBI Taxonomy" id="555779"/>
    <lineage>
        <taxon>Bacteria</taxon>
        <taxon>Pseudomonadati</taxon>
        <taxon>Thermodesulfobacteriota</taxon>
        <taxon>Desulfovibrionia</taxon>
        <taxon>Desulfovibrionales</taxon>
        <taxon>Desulfonatronovibrionaceae</taxon>
        <taxon>Desulfonatronospira</taxon>
    </lineage>
</organism>
<feature type="domain" description="Chemotaxis phosphatase CheX-like" evidence="2">
    <location>
        <begin position="45"/>
        <end position="144"/>
    </location>
</feature>
<dbReference type="GO" id="GO:0006935">
    <property type="term" value="P:chemotaxis"/>
    <property type="evidence" value="ECO:0007669"/>
    <property type="project" value="UniProtKB-KW"/>
</dbReference>
<proteinExistence type="predicted"/>
<dbReference type="PANTHER" id="PTHR39452:SF1">
    <property type="entry name" value="CHEY-P PHOSPHATASE CHEX"/>
    <property type="match status" value="1"/>
</dbReference>
<accession>D6SK93</accession>
<protein>
    <submittedName>
        <fullName evidence="3">CheC domain protein</fullName>
    </submittedName>
</protein>
<sequence>MDQKVQKVIKTFVGSVINVLGTMAMVDAKPGKAYVKKDNTARGDISGVIGFSSPNGKNKGTMSVSFTQSSVLGIINNMLGENYKEVTNEVTDAVGELTNMISGQARKGLAEIGMQFEGAIPTVVTGKDHSIRHVSSSAILAIPFDTDGGPLTVEICIS</sequence>
<name>D6SK93_9BACT</name>
<dbReference type="Proteomes" id="UP000005496">
    <property type="component" value="Unassembled WGS sequence"/>
</dbReference>
<keyword evidence="1" id="KW-0145">Chemotaxis</keyword>
<evidence type="ECO:0000313" key="4">
    <source>
        <dbReference type="Proteomes" id="UP000005496"/>
    </source>
</evidence>
<dbReference type="InterPro" id="IPR028051">
    <property type="entry name" value="CheX-like_dom"/>
</dbReference>
<reference evidence="3" key="1">
    <citation type="submission" date="2010-05" db="EMBL/GenBank/DDBJ databases">
        <title>The draft genome of Desulfonatronospira thiodismutans ASO3-1.</title>
        <authorList>
            <consortium name="US DOE Joint Genome Institute (JGI-PGF)"/>
            <person name="Lucas S."/>
            <person name="Copeland A."/>
            <person name="Lapidus A."/>
            <person name="Cheng J.-F."/>
            <person name="Bruce D."/>
            <person name="Goodwin L."/>
            <person name="Pitluck S."/>
            <person name="Chertkov O."/>
            <person name="Brettin T."/>
            <person name="Detter J.C."/>
            <person name="Han C."/>
            <person name="Land M.L."/>
            <person name="Hauser L."/>
            <person name="Kyrpides N."/>
            <person name="Mikhailova N."/>
            <person name="Muyzer G."/>
            <person name="Woyke T."/>
        </authorList>
    </citation>
    <scope>NUCLEOTIDE SEQUENCE [LARGE SCALE GENOMIC DNA]</scope>
    <source>
        <strain evidence="3">ASO3-1</strain>
    </source>
</reference>
<gene>
    <name evidence="3" type="ORF">Dthio_PD3759</name>
</gene>
<dbReference type="PANTHER" id="PTHR39452">
    <property type="entry name" value="CHEY-P PHOSPHATASE CHEX"/>
    <property type="match status" value="1"/>
</dbReference>
<comment type="caution">
    <text evidence="3">The sequence shown here is derived from an EMBL/GenBank/DDBJ whole genome shotgun (WGS) entry which is preliminary data.</text>
</comment>
<dbReference type="RefSeq" id="WP_008869415.1">
    <property type="nucleotide sequence ID" value="NZ_ACJN02000001.1"/>
</dbReference>
<dbReference type="Gene3D" id="3.40.1550.10">
    <property type="entry name" value="CheC-like"/>
    <property type="match status" value="1"/>
</dbReference>
<dbReference type="SUPFAM" id="SSF103039">
    <property type="entry name" value="CheC-like"/>
    <property type="match status" value="1"/>
</dbReference>
<dbReference type="CDD" id="cd17906">
    <property type="entry name" value="CheX"/>
    <property type="match status" value="1"/>
</dbReference>
<dbReference type="InterPro" id="IPR028976">
    <property type="entry name" value="CheC-like_sf"/>
</dbReference>
<dbReference type="Pfam" id="PF13690">
    <property type="entry name" value="CheX"/>
    <property type="match status" value="1"/>
</dbReference>
<dbReference type="eggNOG" id="COG1406">
    <property type="taxonomic scope" value="Bacteria"/>
</dbReference>
<dbReference type="OrthoDB" id="9790435at2"/>